<name>A0A162WLF2_9FLAO</name>
<dbReference type="PANTHER" id="PTHR43280">
    <property type="entry name" value="ARAC-FAMILY TRANSCRIPTIONAL REGULATOR"/>
    <property type="match status" value="1"/>
</dbReference>
<keyword evidence="1" id="KW-0805">Transcription regulation</keyword>
<evidence type="ECO:0000313" key="6">
    <source>
        <dbReference type="EMBL" id="KZS38177.1"/>
    </source>
</evidence>
<reference evidence="6 7" key="1">
    <citation type="submission" date="2016-01" db="EMBL/GenBank/DDBJ databases">
        <title>The draft genome sequence of Aquimarina sp. RZW4-3-2.</title>
        <authorList>
            <person name="Wang Y."/>
        </authorList>
    </citation>
    <scope>NUCLEOTIDE SEQUENCE [LARGE SCALE GENOMIC DNA]</scope>
    <source>
        <strain evidence="6 7">RZW4-3-2</strain>
    </source>
</reference>
<gene>
    <name evidence="6" type="ORF">AWE51_19250</name>
</gene>
<dbReference type="GO" id="GO:0003700">
    <property type="term" value="F:DNA-binding transcription factor activity"/>
    <property type="evidence" value="ECO:0007669"/>
    <property type="project" value="InterPro"/>
</dbReference>
<sequence>MQLKQYHKFIFFLFFISLTGYGQSFVAPDSLKSKTYDELVDQFYSNLTDSSIAVIQANKYLELAKKDADTMKIMNGYYFHSVLNSSDLSLKYSDSIINILDNERYHSKDYPSLVYLSKAIFYYDKGNFTKALDNFFELQKESEKYQNFYLLSTSKNGIGILKSRLGKNKMALRILKESYNFFLKEKENYPSEYLETIFALSDSYRRNKLLDSASIMNQYGFKESFNLKEANMAVYFTLNEGVTQYQLGEYSVAKDSLKKSMDQLYENNDLANLSIAHYYLGKTLTSLNFKSKGIKEFIKADSIVQKISEVMPETRDGYEILINHFKENDDKNNQLKYLERLILIDSTINNNYKDLSEKINKEFDTPQLLQEKQKVITALEAENKSIYSKNIIISLLLGLSLFGVIYYNYRQRLFKKRFIQLRDKTAKKDDASKQSSGSTLNKETVNNLLDQLQKFEENKGFLKATLNAKDLAKSFGSNSSYLSKVINTFKEKTFSTYINDLRIDFVIDRLQKDRMFRKYTIKAIAQEIGFNNAEAFSKAFYKNTGIYPSYFIKELEK</sequence>
<dbReference type="GO" id="GO:0043565">
    <property type="term" value="F:sequence-specific DNA binding"/>
    <property type="evidence" value="ECO:0007669"/>
    <property type="project" value="InterPro"/>
</dbReference>
<evidence type="ECO:0000256" key="2">
    <source>
        <dbReference type="ARBA" id="ARBA00023125"/>
    </source>
</evidence>
<keyword evidence="4" id="KW-0812">Transmembrane</keyword>
<dbReference type="EMBL" id="LQRT01000060">
    <property type="protein sequence ID" value="KZS38177.1"/>
    <property type="molecule type" value="Genomic_DNA"/>
</dbReference>
<protein>
    <recommendedName>
        <fullName evidence="5">HTH araC/xylS-type domain-containing protein</fullName>
    </recommendedName>
</protein>
<dbReference type="SUPFAM" id="SSF46689">
    <property type="entry name" value="Homeodomain-like"/>
    <property type="match status" value="1"/>
</dbReference>
<dbReference type="Gene3D" id="1.10.10.60">
    <property type="entry name" value="Homeodomain-like"/>
    <property type="match status" value="2"/>
</dbReference>
<dbReference type="InterPro" id="IPR018060">
    <property type="entry name" value="HTH_AraC"/>
</dbReference>
<dbReference type="Pfam" id="PF12833">
    <property type="entry name" value="HTH_18"/>
    <property type="match status" value="1"/>
</dbReference>
<keyword evidence="3" id="KW-0804">Transcription</keyword>
<dbReference type="Gene3D" id="1.25.40.10">
    <property type="entry name" value="Tetratricopeptide repeat domain"/>
    <property type="match status" value="1"/>
</dbReference>
<feature type="transmembrane region" description="Helical" evidence="4">
    <location>
        <begin position="391"/>
        <end position="409"/>
    </location>
</feature>
<keyword evidence="4" id="KW-1133">Transmembrane helix</keyword>
<accession>A0A162WLF2</accession>
<evidence type="ECO:0000256" key="1">
    <source>
        <dbReference type="ARBA" id="ARBA00023015"/>
    </source>
</evidence>
<evidence type="ECO:0000313" key="7">
    <source>
        <dbReference type="Proteomes" id="UP000076715"/>
    </source>
</evidence>
<dbReference type="AlphaFoldDB" id="A0A162WLF2"/>
<feature type="domain" description="HTH araC/xylS-type" evidence="5">
    <location>
        <begin position="446"/>
        <end position="554"/>
    </location>
</feature>
<dbReference type="PROSITE" id="PS01124">
    <property type="entry name" value="HTH_ARAC_FAMILY_2"/>
    <property type="match status" value="1"/>
</dbReference>
<organism evidence="6 7">
    <name type="scientific">Aquimarina aggregata</name>
    <dbReference type="NCBI Taxonomy" id="1642818"/>
    <lineage>
        <taxon>Bacteria</taxon>
        <taxon>Pseudomonadati</taxon>
        <taxon>Bacteroidota</taxon>
        <taxon>Flavobacteriia</taxon>
        <taxon>Flavobacteriales</taxon>
        <taxon>Flavobacteriaceae</taxon>
        <taxon>Aquimarina</taxon>
    </lineage>
</organism>
<dbReference type="SUPFAM" id="SSF48452">
    <property type="entry name" value="TPR-like"/>
    <property type="match status" value="1"/>
</dbReference>
<dbReference type="InterPro" id="IPR009057">
    <property type="entry name" value="Homeodomain-like_sf"/>
</dbReference>
<dbReference type="STRING" id="1642818.AWE51_19250"/>
<evidence type="ECO:0000259" key="5">
    <source>
        <dbReference type="PROSITE" id="PS01124"/>
    </source>
</evidence>
<keyword evidence="4" id="KW-0472">Membrane</keyword>
<dbReference type="PANTHER" id="PTHR43280:SF2">
    <property type="entry name" value="HTH-TYPE TRANSCRIPTIONAL REGULATOR EXSA"/>
    <property type="match status" value="1"/>
</dbReference>
<evidence type="ECO:0000256" key="4">
    <source>
        <dbReference type="SAM" id="Phobius"/>
    </source>
</evidence>
<dbReference type="SMART" id="SM00342">
    <property type="entry name" value="HTH_ARAC"/>
    <property type="match status" value="1"/>
</dbReference>
<dbReference type="Proteomes" id="UP000076715">
    <property type="component" value="Unassembled WGS sequence"/>
</dbReference>
<dbReference type="InterPro" id="IPR011990">
    <property type="entry name" value="TPR-like_helical_dom_sf"/>
</dbReference>
<comment type="caution">
    <text evidence="6">The sequence shown here is derived from an EMBL/GenBank/DDBJ whole genome shotgun (WGS) entry which is preliminary data.</text>
</comment>
<keyword evidence="2" id="KW-0238">DNA-binding</keyword>
<keyword evidence="7" id="KW-1185">Reference proteome</keyword>
<dbReference type="OrthoDB" id="5295174at2"/>
<dbReference type="RefSeq" id="WP_066320175.1">
    <property type="nucleotide sequence ID" value="NZ_LQRT01000060.1"/>
</dbReference>
<evidence type="ECO:0000256" key="3">
    <source>
        <dbReference type="ARBA" id="ARBA00023163"/>
    </source>
</evidence>
<proteinExistence type="predicted"/>